<comment type="caution">
    <text evidence="2">The sequence shown here is derived from an EMBL/GenBank/DDBJ whole genome shotgun (WGS) entry which is preliminary data.</text>
</comment>
<accession>A0A6A4BME7</accession>
<name>A0A6A4BME7_9STRA</name>
<keyword evidence="1" id="KW-0732">Signal</keyword>
<keyword evidence="3" id="KW-1185">Reference proteome</keyword>
<protein>
    <recommendedName>
        <fullName evidence="4">RxLR effector protein</fullName>
    </recommendedName>
</protein>
<evidence type="ECO:0000256" key="1">
    <source>
        <dbReference type="SAM" id="SignalP"/>
    </source>
</evidence>
<evidence type="ECO:0008006" key="4">
    <source>
        <dbReference type="Google" id="ProtNLM"/>
    </source>
</evidence>
<evidence type="ECO:0000313" key="2">
    <source>
        <dbReference type="EMBL" id="KAE9276704.1"/>
    </source>
</evidence>
<organism evidence="2 3">
    <name type="scientific">Phytophthora rubi</name>
    <dbReference type="NCBI Taxonomy" id="129364"/>
    <lineage>
        <taxon>Eukaryota</taxon>
        <taxon>Sar</taxon>
        <taxon>Stramenopiles</taxon>
        <taxon>Oomycota</taxon>
        <taxon>Peronosporomycetes</taxon>
        <taxon>Peronosporales</taxon>
        <taxon>Peronosporaceae</taxon>
        <taxon>Phytophthora</taxon>
    </lineage>
</organism>
<proteinExistence type="predicted"/>
<dbReference type="AlphaFoldDB" id="A0A6A4BME7"/>
<dbReference type="EMBL" id="QXFT01004642">
    <property type="protein sequence ID" value="KAE9276704.1"/>
    <property type="molecule type" value="Genomic_DNA"/>
</dbReference>
<dbReference type="Proteomes" id="UP000434957">
    <property type="component" value="Unassembled WGS sequence"/>
</dbReference>
<evidence type="ECO:0000313" key="3">
    <source>
        <dbReference type="Proteomes" id="UP000434957"/>
    </source>
</evidence>
<reference evidence="2 3" key="1">
    <citation type="submission" date="2018-08" db="EMBL/GenBank/DDBJ databases">
        <title>Genomic investigation of the strawberry pathogen Phytophthora fragariae indicates pathogenicity is determined by transcriptional variation in three key races.</title>
        <authorList>
            <person name="Adams T.M."/>
            <person name="Armitage A.D."/>
            <person name="Sobczyk M.K."/>
            <person name="Bates H.J."/>
            <person name="Dunwell J.M."/>
            <person name="Nellist C.F."/>
            <person name="Harrison R.J."/>
        </authorList>
    </citation>
    <scope>NUCLEOTIDE SEQUENCE [LARGE SCALE GENOMIC DNA]</scope>
    <source>
        <strain evidence="2 3">SCRP333</strain>
    </source>
</reference>
<feature type="chain" id="PRO_5025686391" description="RxLR effector protein" evidence="1">
    <location>
        <begin position="24"/>
        <end position="149"/>
    </location>
</feature>
<feature type="signal peptide" evidence="1">
    <location>
        <begin position="1"/>
        <end position="23"/>
    </location>
</feature>
<gene>
    <name evidence="2" type="ORF">PR003_g28993</name>
</gene>
<sequence>MFNSAKIFAMCIAAVALSSGVHAETEVAQGHGVSVNTPGIVNVGVGPRGSGAVRVGVLGGLVNVGTGGGYSGGFPSAMARTTEITTISGQEYEDTGSSDKTRQTTKQAVKTELFEIVVHCGFCVAEAQASVTLDVEIRKTIANDTLQPF</sequence>